<dbReference type="GO" id="GO:0003905">
    <property type="term" value="F:alkylbase DNA N-glycosylase activity"/>
    <property type="evidence" value="ECO:0007669"/>
    <property type="project" value="UniProtKB-EC"/>
</dbReference>
<dbReference type="PANTHER" id="PTHR43003:SF12">
    <property type="entry name" value="DNA-3-METHYLADENINE GLYCOSYLASE"/>
    <property type="match status" value="1"/>
</dbReference>
<dbReference type="PANTHER" id="PTHR43003">
    <property type="entry name" value="DNA-3-METHYLADENINE GLYCOSYLASE"/>
    <property type="match status" value="1"/>
</dbReference>
<keyword evidence="4 8" id="KW-0378">Hydrolase</keyword>
<dbReference type="Gene3D" id="3.30.310.20">
    <property type="entry name" value="DNA-3-methyladenine glycosylase AlkA, N-terminal domain"/>
    <property type="match status" value="1"/>
</dbReference>
<dbReference type="InterPro" id="IPR012904">
    <property type="entry name" value="OGG_N"/>
</dbReference>
<keyword evidence="6" id="KW-0472">Membrane</keyword>
<comment type="caution">
    <text evidence="8">The sequence shown here is derived from an EMBL/GenBank/DDBJ whole genome shotgun (WGS) entry which is preliminary data.</text>
</comment>
<evidence type="ECO:0000256" key="6">
    <source>
        <dbReference type="SAM" id="Phobius"/>
    </source>
</evidence>
<dbReference type="SUPFAM" id="SSF48150">
    <property type="entry name" value="DNA-glycosylase"/>
    <property type="match status" value="1"/>
</dbReference>
<proteinExistence type="predicted"/>
<dbReference type="EC" id="3.2.2.21" evidence="2"/>
<keyword evidence="6" id="KW-0812">Transmembrane</keyword>
<dbReference type="InterPro" id="IPR003265">
    <property type="entry name" value="HhH-GPD_domain"/>
</dbReference>
<dbReference type="InterPro" id="IPR011257">
    <property type="entry name" value="DNA_glycosylase"/>
</dbReference>
<dbReference type="CDD" id="cd00056">
    <property type="entry name" value="ENDO3c"/>
    <property type="match status" value="1"/>
</dbReference>
<dbReference type="InterPro" id="IPR023170">
    <property type="entry name" value="HhH_base_excis_C"/>
</dbReference>
<accession>A0ABM9ASM7</accession>
<dbReference type="Gene3D" id="1.10.340.30">
    <property type="entry name" value="Hypothetical protein, domain 2"/>
    <property type="match status" value="1"/>
</dbReference>
<evidence type="ECO:0000313" key="8">
    <source>
        <dbReference type="EMBL" id="CAH0997003.1"/>
    </source>
</evidence>
<keyword evidence="8" id="KW-0326">Glycosidase</keyword>
<keyword evidence="5" id="KW-0234">DNA repair</keyword>
<name>A0ABM9ASM7_9BACT</name>
<dbReference type="Gene3D" id="1.10.1670.10">
    <property type="entry name" value="Helix-hairpin-Helix base-excision DNA repair enzymes (C-terminal)"/>
    <property type="match status" value="1"/>
</dbReference>
<dbReference type="InterPro" id="IPR037046">
    <property type="entry name" value="AlkA_N_sf"/>
</dbReference>
<dbReference type="InterPro" id="IPR051912">
    <property type="entry name" value="Alkylbase_DNA_Glycosylase/TA"/>
</dbReference>
<evidence type="ECO:0000256" key="5">
    <source>
        <dbReference type="ARBA" id="ARBA00023204"/>
    </source>
</evidence>
<evidence type="ECO:0000259" key="7">
    <source>
        <dbReference type="SMART" id="SM00478"/>
    </source>
</evidence>
<evidence type="ECO:0000256" key="2">
    <source>
        <dbReference type="ARBA" id="ARBA00012000"/>
    </source>
</evidence>
<sequence length="317" mass="36978">MFSKIRVLRTIIYFYVAIYFKIYASMIHLETPTEFSFEQTLRFLTRNQKECLHFVKNDQVFKTLSINNALVLFAISFDSGLQISIHSEQTDEKNIKIIKKYVSDWFDLEADLKTFYEVAQNDSVLKNLCQKFYGLRMIGMPDLFESLIWSIIGQQINLNFAYSLKEKLVQNFGQKLIFKDDVFYALPTPEKLASLNIEDFQPFQFSKSKAQYILNVSRAFAEGHLSQEMLAKLPFEEIRQKLVAIKGIGNWTANYSMMKSLKNYDAFPVEDVGLHNAVKTQYNLPAKPSIKELHSMSEKWAGWRGYATFYFWHSLLG</sequence>
<dbReference type="Pfam" id="PF07934">
    <property type="entry name" value="OGG_N"/>
    <property type="match status" value="1"/>
</dbReference>
<dbReference type="EMBL" id="CAKLPY010000002">
    <property type="protein sequence ID" value="CAH0997003.1"/>
    <property type="molecule type" value="Genomic_DNA"/>
</dbReference>
<evidence type="ECO:0000313" key="9">
    <source>
        <dbReference type="Proteomes" id="UP000837932"/>
    </source>
</evidence>
<dbReference type="SMART" id="SM00478">
    <property type="entry name" value="ENDO3c"/>
    <property type="match status" value="1"/>
</dbReference>
<reference evidence="8" key="1">
    <citation type="submission" date="2021-12" db="EMBL/GenBank/DDBJ databases">
        <authorList>
            <person name="Rodrigo-Torres L."/>
            <person name="Arahal R. D."/>
            <person name="Lucena T."/>
        </authorList>
    </citation>
    <scope>NUCLEOTIDE SEQUENCE</scope>
    <source>
        <strain evidence="8">CECT 8858</strain>
    </source>
</reference>
<dbReference type="Pfam" id="PF00730">
    <property type="entry name" value="HhH-GPD"/>
    <property type="match status" value="1"/>
</dbReference>
<organism evidence="8 9">
    <name type="scientific">Emticicia aquatica</name>
    <dbReference type="NCBI Taxonomy" id="1681835"/>
    <lineage>
        <taxon>Bacteria</taxon>
        <taxon>Pseudomonadati</taxon>
        <taxon>Bacteroidota</taxon>
        <taxon>Cytophagia</taxon>
        <taxon>Cytophagales</taxon>
        <taxon>Leadbetterellaceae</taxon>
        <taxon>Emticicia</taxon>
    </lineage>
</organism>
<evidence type="ECO:0000256" key="1">
    <source>
        <dbReference type="ARBA" id="ARBA00000086"/>
    </source>
</evidence>
<evidence type="ECO:0000256" key="3">
    <source>
        <dbReference type="ARBA" id="ARBA00022763"/>
    </source>
</evidence>
<dbReference type="Proteomes" id="UP000837932">
    <property type="component" value="Unassembled WGS sequence"/>
</dbReference>
<keyword evidence="6" id="KW-1133">Transmembrane helix</keyword>
<feature type="domain" description="HhH-GPD" evidence="7">
    <location>
        <begin position="152"/>
        <end position="316"/>
    </location>
</feature>
<feature type="transmembrane region" description="Helical" evidence="6">
    <location>
        <begin position="12"/>
        <end position="29"/>
    </location>
</feature>
<keyword evidence="3" id="KW-0227">DNA damage</keyword>
<comment type="catalytic activity">
    <reaction evidence="1">
        <text>Hydrolysis of alkylated DNA, releasing 3-methyladenine, 3-methylguanine, 7-methylguanine and 7-methyladenine.</text>
        <dbReference type="EC" id="3.2.2.21"/>
    </reaction>
</comment>
<protein>
    <recommendedName>
        <fullName evidence="2">DNA-3-methyladenine glycosylase II</fullName>
        <ecNumber evidence="2">3.2.2.21</ecNumber>
    </recommendedName>
</protein>
<evidence type="ECO:0000256" key="4">
    <source>
        <dbReference type="ARBA" id="ARBA00022801"/>
    </source>
</evidence>
<gene>
    <name evidence="8" type="primary">alkA</name>
    <name evidence="8" type="ORF">EMA8858_03140</name>
</gene>
<keyword evidence="9" id="KW-1185">Reference proteome</keyword>